<dbReference type="SUPFAM" id="SSF48726">
    <property type="entry name" value="Immunoglobulin"/>
    <property type="match status" value="2"/>
</dbReference>
<keyword evidence="1" id="KW-0677">Repeat</keyword>
<dbReference type="OrthoDB" id="10012075at2759"/>
<dbReference type="STRING" id="188477.A0A3S0ZP47"/>
<sequence length="181" mass="20407">EPPRITEPEKDVEVSVDEFESQSLTCSASGIPKPSITWKRETPTGQDIYRRWSACQHQPNEAIGTGNLMIIRNTSRECGGVYICEAMSSVLPNAIRKFHVKVRFPPEIHLDNDRLSQGLGKDTVLSCTISGFPKSLVYWEFNGKQISQASDIAEKYSVEVYEPEEEKVGILLTIKNLQYKD</sequence>
<organism evidence="5 6">
    <name type="scientific">Elysia chlorotica</name>
    <name type="common">Eastern emerald elysia</name>
    <name type="synonym">Sea slug</name>
    <dbReference type="NCBI Taxonomy" id="188477"/>
    <lineage>
        <taxon>Eukaryota</taxon>
        <taxon>Metazoa</taxon>
        <taxon>Spiralia</taxon>
        <taxon>Lophotrochozoa</taxon>
        <taxon>Mollusca</taxon>
        <taxon>Gastropoda</taxon>
        <taxon>Heterobranchia</taxon>
        <taxon>Euthyneura</taxon>
        <taxon>Panpulmonata</taxon>
        <taxon>Sacoglossa</taxon>
        <taxon>Placobranchoidea</taxon>
        <taxon>Plakobranchidae</taxon>
        <taxon>Elysia</taxon>
    </lineage>
</organism>
<evidence type="ECO:0000256" key="3">
    <source>
        <dbReference type="ARBA" id="ARBA00023319"/>
    </source>
</evidence>
<feature type="non-terminal residue" evidence="5">
    <location>
        <position position="1"/>
    </location>
</feature>
<dbReference type="InterPro" id="IPR036179">
    <property type="entry name" value="Ig-like_dom_sf"/>
</dbReference>
<dbReference type="PANTHER" id="PTHR12231">
    <property type="entry name" value="CTX-RELATED TYPE I TRANSMEMBRANE PROTEIN"/>
    <property type="match status" value="1"/>
</dbReference>
<feature type="domain" description="Ig-like" evidence="4">
    <location>
        <begin position="3"/>
        <end position="86"/>
    </location>
</feature>
<dbReference type="InterPro" id="IPR013783">
    <property type="entry name" value="Ig-like_fold"/>
</dbReference>
<protein>
    <recommendedName>
        <fullName evidence="4">Ig-like domain-containing protein</fullName>
    </recommendedName>
</protein>
<evidence type="ECO:0000313" key="5">
    <source>
        <dbReference type="EMBL" id="RUS82448.1"/>
    </source>
</evidence>
<dbReference type="Proteomes" id="UP000271974">
    <property type="component" value="Unassembled WGS sequence"/>
</dbReference>
<dbReference type="PROSITE" id="PS50835">
    <property type="entry name" value="IG_LIKE"/>
    <property type="match status" value="2"/>
</dbReference>
<dbReference type="EMBL" id="RQTK01000286">
    <property type="protein sequence ID" value="RUS82448.1"/>
    <property type="molecule type" value="Genomic_DNA"/>
</dbReference>
<comment type="caution">
    <text evidence="5">The sequence shown here is derived from an EMBL/GenBank/DDBJ whole genome shotgun (WGS) entry which is preliminary data.</text>
</comment>
<proteinExistence type="predicted"/>
<dbReference type="GO" id="GO:0043005">
    <property type="term" value="C:neuron projection"/>
    <property type="evidence" value="ECO:0007669"/>
    <property type="project" value="TreeGrafter"/>
</dbReference>
<keyword evidence="6" id="KW-1185">Reference proteome</keyword>
<dbReference type="Gene3D" id="2.60.40.10">
    <property type="entry name" value="Immunoglobulins"/>
    <property type="match status" value="2"/>
</dbReference>
<dbReference type="InterPro" id="IPR003599">
    <property type="entry name" value="Ig_sub"/>
</dbReference>
<evidence type="ECO:0000259" key="4">
    <source>
        <dbReference type="PROSITE" id="PS50835"/>
    </source>
</evidence>
<keyword evidence="2" id="KW-1015">Disulfide bond</keyword>
<dbReference type="InterPro" id="IPR007110">
    <property type="entry name" value="Ig-like_dom"/>
</dbReference>
<dbReference type="InterPro" id="IPR051170">
    <property type="entry name" value="Neural/epithelial_adhesion"/>
</dbReference>
<dbReference type="PANTHER" id="PTHR12231:SF253">
    <property type="entry name" value="DPR-INTERACTING PROTEIN ETA, ISOFORM B-RELATED"/>
    <property type="match status" value="1"/>
</dbReference>
<evidence type="ECO:0000313" key="6">
    <source>
        <dbReference type="Proteomes" id="UP000271974"/>
    </source>
</evidence>
<evidence type="ECO:0000256" key="1">
    <source>
        <dbReference type="ARBA" id="ARBA00022737"/>
    </source>
</evidence>
<feature type="non-terminal residue" evidence="5">
    <location>
        <position position="181"/>
    </location>
</feature>
<dbReference type="Pfam" id="PF13927">
    <property type="entry name" value="Ig_3"/>
    <property type="match status" value="1"/>
</dbReference>
<name>A0A3S0ZP47_ELYCH</name>
<feature type="domain" description="Ig-like" evidence="4">
    <location>
        <begin position="106"/>
        <end position="181"/>
    </location>
</feature>
<dbReference type="AlphaFoldDB" id="A0A3S0ZP47"/>
<accession>A0A3S0ZP47</accession>
<evidence type="ECO:0000256" key="2">
    <source>
        <dbReference type="ARBA" id="ARBA00023157"/>
    </source>
</evidence>
<dbReference type="SMART" id="SM00409">
    <property type="entry name" value="IG"/>
    <property type="match status" value="1"/>
</dbReference>
<gene>
    <name evidence="5" type="ORF">EGW08_009794</name>
</gene>
<keyword evidence="3" id="KW-0393">Immunoglobulin domain</keyword>
<reference evidence="5 6" key="1">
    <citation type="submission" date="2019-01" db="EMBL/GenBank/DDBJ databases">
        <title>A draft genome assembly of the solar-powered sea slug Elysia chlorotica.</title>
        <authorList>
            <person name="Cai H."/>
            <person name="Li Q."/>
            <person name="Fang X."/>
            <person name="Li J."/>
            <person name="Curtis N.E."/>
            <person name="Altenburger A."/>
            <person name="Shibata T."/>
            <person name="Feng M."/>
            <person name="Maeda T."/>
            <person name="Schwartz J.A."/>
            <person name="Shigenobu S."/>
            <person name="Lundholm N."/>
            <person name="Nishiyama T."/>
            <person name="Yang H."/>
            <person name="Hasebe M."/>
            <person name="Li S."/>
            <person name="Pierce S.K."/>
            <person name="Wang J."/>
        </authorList>
    </citation>
    <scope>NUCLEOTIDE SEQUENCE [LARGE SCALE GENOMIC DNA]</scope>
    <source>
        <strain evidence="5">EC2010</strain>
        <tissue evidence="5">Whole organism of an adult</tissue>
    </source>
</reference>